<keyword evidence="3" id="KW-1185">Reference proteome</keyword>
<protein>
    <submittedName>
        <fullName evidence="2">Uncharacterized protein</fullName>
    </submittedName>
</protein>
<reference evidence="2 3" key="1">
    <citation type="journal article" date="2006" name="Science">
        <title>The genome of black cottonwood, Populus trichocarpa (Torr. &amp; Gray).</title>
        <authorList>
            <person name="Tuskan G.A."/>
            <person name="Difazio S."/>
            <person name="Jansson S."/>
            <person name="Bohlmann J."/>
            <person name="Grigoriev I."/>
            <person name="Hellsten U."/>
            <person name="Putnam N."/>
            <person name="Ralph S."/>
            <person name="Rombauts S."/>
            <person name="Salamov A."/>
            <person name="Schein J."/>
            <person name="Sterck L."/>
            <person name="Aerts A."/>
            <person name="Bhalerao R.R."/>
            <person name="Bhalerao R.P."/>
            <person name="Blaudez D."/>
            <person name="Boerjan W."/>
            <person name="Brun A."/>
            <person name="Brunner A."/>
            <person name="Busov V."/>
            <person name="Campbell M."/>
            <person name="Carlson J."/>
            <person name="Chalot M."/>
            <person name="Chapman J."/>
            <person name="Chen G.L."/>
            <person name="Cooper D."/>
            <person name="Coutinho P.M."/>
            <person name="Couturier J."/>
            <person name="Covert S."/>
            <person name="Cronk Q."/>
            <person name="Cunningham R."/>
            <person name="Davis J."/>
            <person name="Degroeve S."/>
            <person name="Dejardin A."/>
            <person name="Depamphilis C."/>
            <person name="Detter J."/>
            <person name="Dirks B."/>
            <person name="Dubchak I."/>
            <person name="Duplessis S."/>
            <person name="Ehlting J."/>
            <person name="Ellis B."/>
            <person name="Gendler K."/>
            <person name="Goodstein D."/>
            <person name="Gribskov M."/>
            <person name="Grimwood J."/>
            <person name="Groover A."/>
            <person name="Gunter L."/>
            <person name="Hamberger B."/>
            <person name="Heinze B."/>
            <person name="Helariutta Y."/>
            <person name="Henrissat B."/>
            <person name="Holligan D."/>
            <person name="Holt R."/>
            <person name="Huang W."/>
            <person name="Islam-Faridi N."/>
            <person name="Jones S."/>
            <person name="Jones-Rhoades M."/>
            <person name="Jorgensen R."/>
            <person name="Joshi C."/>
            <person name="Kangasjarvi J."/>
            <person name="Karlsson J."/>
            <person name="Kelleher C."/>
            <person name="Kirkpatrick R."/>
            <person name="Kirst M."/>
            <person name="Kohler A."/>
            <person name="Kalluri U."/>
            <person name="Larimer F."/>
            <person name="Leebens-Mack J."/>
            <person name="Leple J.C."/>
            <person name="Locascio P."/>
            <person name="Lou Y."/>
            <person name="Lucas S."/>
            <person name="Martin F."/>
            <person name="Montanini B."/>
            <person name="Napoli C."/>
            <person name="Nelson D.R."/>
            <person name="Nelson C."/>
            <person name="Nieminen K."/>
            <person name="Nilsson O."/>
            <person name="Pereda V."/>
            <person name="Peter G."/>
            <person name="Philippe R."/>
            <person name="Pilate G."/>
            <person name="Poliakov A."/>
            <person name="Razumovskaya J."/>
            <person name="Richardson P."/>
            <person name="Rinaldi C."/>
            <person name="Ritland K."/>
            <person name="Rouze P."/>
            <person name="Ryaboy D."/>
            <person name="Schmutz J."/>
            <person name="Schrader J."/>
            <person name="Segerman B."/>
            <person name="Shin H."/>
            <person name="Siddiqui A."/>
            <person name="Sterky F."/>
            <person name="Terry A."/>
            <person name="Tsai C.J."/>
            <person name="Uberbacher E."/>
            <person name="Unneberg P."/>
            <person name="Vahala J."/>
            <person name="Wall K."/>
            <person name="Wessler S."/>
            <person name="Yang G."/>
            <person name="Yin T."/>
            <person name="Douglas C."/>
            <person name="Marra M."/>
            <person name="Sandberg G."/>
            <person name="Van de Peer Y."/>
            <person name="Rokhsar D."/>
        </authorList>
    </citation>
    <scope>NUCLEOTIDE SEQUENCE [LARGE SCALE GENOMIC DNA]</scope>
    <source>
        <strain evidence="3">cv. Nisqually</strain>
    </source>
</reference>
<proteinExistence type="predicted"/>
<evidence type="ECO:0000313" key="3">
    <source>
        <dbReference type="Proteomes" id="UP000006729"/>
    </source>
</evidence>
<feature type="region of interest" description="Disordered" evidence="1">
    <location>
        <begin position="1"/>
        <end position="21"/>
    </location>
</feature>
<dbReference type="AlphaFoldDB" id="A0A2K2BM48"/>
<evidence type="ECO:0000256" key="1">
    <source>
        <dbReference type="SAM" id="MobiDB-lite"/>
    </source>
</evidence>
<name>A0A2K2BM48_POPTR</name>
<organism evidence="2 3">
    <name type="scientific">Populus trichocarpa</name>
    <name type="common">Western balsam poplar</name>
    <name type="synonym">Populus balsamifera subsp. trichocarpa</name>
    <dbReference type="NCBI Taxonomy" id="3694"/>
    <lineage>
        <taxon>Eukaryota</taxon>
        <taxon>Viridiplantae</taxon>
        <taxon>Streptophyta</taxon>
        <taxon>Embryophyta</taxon>
        <taxon>Tracheophyta</taxon>
        <taxon>Spermatophyta</taxon>
        <taxon>Magnoliopsida</taxon>
        <taxon>eudicotyledons</taxon>
        <taxon>Gunneridae</taxon>
        <taxon>Pentapetalae</taxon>
        <taxon>rosids</taxon>
        <taxon>fabids</taxon>
        <taxon>Malpighiales</taxon>
        <taxon>Salicaceae</taxon>
        <taxon>Saliceae</taxon>
        <taxon>Populus</taxon>
    </lineage>
</organism>
<evidence type="ECO:0000313" key="2">
    <source>
        <dbReference type="EMBL" id="PNT50834.1"/>
    </source>
</evidence>
<sequence>MAKGPIGYAAAPLGSGTQPSATWRLGHGKRLDWLRPRATWRMVWVCPRSTPSEARHSHTHTQVGAGRVHAQPKVGWTSSHPAWAMSMRHLALGHTPMRRANLSATWHMGYGRVHAQPQVGLDIATPIPKLGLDASTPNPKVGWTSPRPTWAMSTCHLAIRHNRAPPSARAHSNAKGKP</sequence>
<dbReference type="EMBL" id="CM009291">
    <property type="protein sequence ID" value="PNT50834.1"/>
    <property type="molecule type" value="Genomic_DNA"/>
</dbReference>
<accession>A0A2K2BM48</accession>
<dbReference type="Proteomes" id="UP000006729">
    <property type="component" value="Chromosome 2"/>
</dbReference>
<dbReference type="InParanoid" id="A0A2K2BM48"/>
<gene>
    <name evidence="2" type="ORF">POPTR_002G207900</name>
</gene>